<keyword evidence="5" id="KW-1185">Reference proteome</keyword>
<dbReference type="InterPro" id="IPR017937">
    <property type="entry name" value="Thioredoxin_CS"/>
</dbReference>
<dbReference type="PANTHER" id="PTHR44340">
    <property type="entry name" value="DNAJ HOMOLOG SUBFAMILY C MEMBER 10"/>
    <property type="match status" value="1"/>
</dbReference>
<dbReference type="InterPro" id="IPR052460">
    <property type="entry name" value="ER_disulfide_reductase"/>
</dbReference>
<dbReference type="PRINTS" id="PR00625">
    <property type="entry name" value="JDOMAIN"/>
</dbReference>
<dbReference type="InterPro" id="IPR013766">
    <property type="entry name" value="Thioredoxin_domain"/>
</dbReference>
<dbReference type="EMBL" id="CAKOGL010000031">
    <property type="protein sequence ID" value="CAH2108035.1"/>
    <property type="molecule type" value="Genomic_DNA"/>
</dbReference>
<dbReference type="GO" id="GO:0005788">
    <property type="term" value="C:endoplasmic reticulum lumen"/>
    <property type="evidence" value="ECO:0007669"/>
    <property type="project" value="TreeGrafter"/>
</dbReference>
<sequence length="451" mass="51925">MSTSKSPVLTVQKLRYKLTLILLILFTSALTDVTYYEILGISKDASTQEIKQAYKKLAVKLHPDKNSNKDQQKRFLEITEAYETLKDPQKRQNYDLYGSQQSYTRKYDHQSQSEYNNLYYNGLYHQDSFVKTLTSRSFYSYLNDGLYFINFYSPFCPPCQNLAKHWKMLAETYKGIINVGALNCKYYNSFCYNNMRIGSYPTLLFYPDGKNGKYLLYNGAHTFDALEEFVLKFIRSTVRVAVIAQVVNSDEPILYVLDKDISESKILRIAYHLNGIASVFMADHIRADLTNNPNTVLVFKYNQNVKEIQSTDEKEIIKEVIEMLPPVEKIDFEVLQKIRNQLRNGYETPWVLYFTTDENVMLALHQMRASLPGMNFGVINCNDQEQLCRSLQTEGGEASAWALLKRGGAFQRVRDVTRPALRRAAHARQLHSLSPADLARALSGGTALFIY</sequence>
<dbReference type="GO" id="GO:0016671">
    <property type="term" value="F:oxidoreductase activity, acting on a sulfur group of donors, disulfide as acceptor"/>
    <property type="evidence" value="ECO:0007669"/>
    <property type="project" value="TreeGrafter"/>
</dbReference>
<dbReference type="Pfam" id="PF00226">
    <property type="entry name" value="DnaJ"/>
    <property type="match status" value="1"/>
</dbReference>
<protein>
    <recommendedName>
        <fullName evidence="1">DnaJ homolog subfamily C member 10</fullName>
    </recommendedName>
</protein>
<dbReference type="CDD" id="cd06257">
    <property type="entry name" value="DnaJ"/>
    <property type="match status" value="1"/>
</dbReference>
<organism evidence="4 5">
    <name type="scientific">Euphydryas editha</name>
    <name type="common">Edith's checkerspot</name>
    <dbReference type="NCBI Taxonomy" id="104508"/>
    <lineage>
        <taxon>Eukaryota</taxon>
        <taxon>Metazoa</taxon>
        <taxon>Ecdysozoa</taxon>
        <taxon>Arthropoda</taxon>
        <taxon>Hexapoda</taxon>
        <taxon>Insecta</taxon>
        <taxon>Pterygota</taxon>
        <taxon>Neoptera</taxon>
        <taxon>Endopterygota</taxon>
        <taxon>Lepidoptera</taxon>
        <taxon>Glossata</taxon>
        <taxon>Ditrysia</taxon>
        <taxon>Papilionoidea</taxon>
        <taxon>Nymphalidae</taxon>
        <taxon>Nymphalinae</taxon>
        <taxon>Euphydryas</taxon>
    </lineage>
</organism>
<proteinExistence type="predicted"/>
<evidence type="ECO:0000313" key="5">
    <source>
        <dbReference type="Proteomes" id="UP001153954"/>
    </source>
</evidence>
<dbReference type="Proteomes" id="UP001153954">
    <property type="component" value="Unassembled WGS sequence"/>
</dbReference>
<evidence type="ECO:0000259" key="2">
    <source>
        <dbReference type="PROSITE" id="PS50076"/>
    </source>
</evidence>
<dbReference type="InterPro" id="IPR001623">
    <property type="entry name" value="DnaJ_domain"/>
</dbReference>
<dbReference type="SMART" id="SM00271">
    <property type="entry name" value="DnaJ"/>
    <property type="match status" value="1"/>
</dbReference>
<dbReference type="SUPFAM" id="SSF46565">
    <property type="entry name" value="Chaperone J-domain"/>
    <property type="match status" value="1"/>
</dbReference>
<accession>A0AAU9V7J5</accession>
<dbReference type="InterPro" id="IPR036869">
    <property type="entry name" value="J_dom_sf"/>
</dbReference>
<dbReference type="GO" id="GO:0015035">
    <property type="term" value="F:protein-disulfide reductase activity"/>
    <property type="evidence" value="ECO:0007669"/>
    <property type="project" value="TreeGrafter"/>
</dbReference>
<dbReference type="PROSITE" id="PS50076">
    <property type="entry name" value="DNAJ_2"/>
    <property type="match status" value="1"/>
</dbReference>
<feature type="domain" description="J" evidence="2">
    <location>
        <begin position="34"/>
        <end position="98"/>
    </location>
</feature>
<name>A0AAU9V7J5_EUPED</name>
<dbReference type="Pfam" id="PF00085">
    <property type="entry name" value="Thioredoxin"/>
    <property type="match status" value="1"/>
</dbReference>
<reference evidence="4" key="1">
    <citation type="submission" date="2022-03" db="EMBL/GenBank/DDBJ databases">
        <authorList>
            <person name="Tunstrom K."/>
        </authorList>
    </citation>
    <scope>NUCLEOTIDE SEQUENCE</scope>
</reference>
<dbReference type="GO" id="GO:0036498">
    <property type="term" value="P:IRE1-mediated unfolded protein response"/>
    <property type="evidence" value="ECO:0007669"/>
    <property type="project" value="TreeGrafter"/>
</dbReference>
<dbReference type="PANTHER" id="PTHR44340:SF1">
    <property type="entry name" value="DNAJ HOMOLOG SUBFAMILY C MEMBER 10"/>
    <property type="match status" value="1"/>
</dbReference>
<dbReference type="Gene3D" id="3.40.30.10">
    <property type="entry name" value="Glutaredoxin"/>
    <property type="match status" value="2"/>
</dbReference>
<dbReference type="Gene3D" id="1.10.287.110">
    <property type="entry name" value="DnaJ domain"/>
    <property type="match status" value="1"/>
</dbReference>
<feature type="domain" description="Thioredoxin" evidence="3">
    <location>
        <begin position="50"/>
        <end position="235"/>
    </location>
</feature>
<dbReference type="AlphaFoldDB" id="A0AAU9V7J5"/>
<dbReference type="PROSITE" id="PS51352">
    <property type="entry name" value="THIOREDOXIN_2"/>
    <property type="match status" value="1"/>
</dbReference>
<comment type="caution">
    <text evidence="4">The sequence shown here is derived from an EMBL/GenBank/DDBJ whole genome shotgun (WGS) entry which is preliminary data.</text>
</comment>
<evidence type="ECO:0000256" key="1">
    <source>
        <dbReference type="ARBA" id="ARBA00020920"/>
    </source>
</evidence>
<gene>
    <name evidence="4" type="ORF">EEDITHA_LOCUS22007</name>
</gene>
<evidence type="ECO:0000259" key="3">
    <source>
        <dbReference type="PROSITE" id="PS51352"/>
    </source>
</evidence>
<evidence type="ECO:0000313" key="4">
    <source>
        <dbReference type="EMBL" id="CAH2108035.1"/>
    </source>
</evidence>
<dbReference type="GO" id="GO:0051787">
    <property type="term" value="F:misfolded protein binding"/>
    <property type="evidence" value="ECO:0007669"/>
    <property type="project" value="TreeGrafter"/>
</dbReference>
<dbReference type="InterPro" id="IPR036249">
    <property type="entry name" value="Thioredoxin-like_sf"/>
</dbReference>
<dbReference type="SUPFAM" id="SSF52833">
    <property type="entry name" value="Thioredoxin-like"/>
    <property type="match status" value="1"/>
</dbReference>
<dbReference type="PROSITE" id="PS00194">
    <property type="entry name" value="THIOREDOXIN_1"/>
    <property type="match status" value="1"/>
</dbReference>